<dbReference type="InterPro" id="IPR036322">
    <property type="entry name" value="WD40_repeat_dom_sf"/>
</dbReference>
<dbReference type="InterPro" id="IPR001810">
    <property type="entry name" value="F-box_dom"/>
</dbReference>
<evidence type="ECO:0000313" key="3">
    <source>
        <dbReference type="EMBL" id="PFH53990.1"/>
    </source>
</evidence>
<protein>
    <recommendedName>
        <fullName evidence="2">F-box domain-containing protein</fullName>
    </recommendedName>
</protein>
<dbReference type="InterPro" id="IPR036047">
    <property type="entry name" value="F-box-like_dom_sf"/>
</dbReference>
<organism evidence="3 4">
    <name type="scientific">Amanita thiersii Skay4041</name>
    <dbReference type="NCBI Taxonomy" id="703135"/>
    <lineage>
        <taxon>Eukaryota</taxon>
        <taxon>Fungi</taxon>
        <taxon>Dikarya</taxon>
        <taxon>Basidiomycota</taxon>
        <taxon>Agaricomycotina</taxon>
        <taxon>Agaricomycetes</taxon>
        <taxon>Agaricomycetidae</taxon>
        <taxon>Agaricales</taxon>
        <taxon>Pluteineae</taxon>
        <taxon>Amanitaceae</taxon>
        <taxon>Amanita</taxon>
    </lineage>
</organism>
<accession>A0A2A9P0F6</accession>
<gene>
    <name evidence="3" type="ORF">AMATHDRAFT_136061</name>
</gene>
<dbReference type="SUPFAM" id="SSF81383">
    <property type="entry name" value="F-box domain"/>
    <property type="match status" value="1"/>
</dbReference>
<keyword evidence="1" id="KW-0732">Signal</keyword>
<dbReference type="Pfam" id="PF00646">
    <property type="entry name" value="F-box"/>
    <property type="match status" value="1"/>
</dbReference>
<dbReference type="PROSITE" id="PS50181">
    <property type="entry name" value="FBOX"/>
    <property type="match status" value="1"/>
</dbReference>
<feature type="signal peptide" evidence="1">
    <location>
        <begin position="1"/>
        <end position="25"/>
    </location>
</feature>
<evidence type="ECO:0000256" key="1">
    <source>
        <dbReference type="SAM" id="SignalP"/>
    </source>
</evidence>
<dbReference type="Proteomes" id="UP000242287">
    <property type="component" value="Unassembled WGS sequence"/>
</dbReference>
<dbReference type="OrthoDB" id="1259151at2759"/>
<dbReference type="EMBL" id="KZ301971">
    <property type="protein sequence ID" value="PFH53990.1"/>
    <property type="molecule type" value="Genomic_DNA"/>
</dbReference>
<dbReference type="AlphaFoldDB" id="A0A2A9P0F6"/>
<feature type="chain" id="PRO_5012947794" description="F-box domain-containing protein" evidence="1">
    <location>
        <begin position="26"/>
        <end position="476"/>
    </location>
</feature>
<sequence length="476" mass="51533">MTLTSLPLDILILILQNLSVGELAALSSTCQVLKVLVYEYGWSEYLRANPRPSYSLARARSCWSSRFSAQYDALTDAAWMRSDFIARPLSRPWAGKLQPILTINSSRLIVAAGNTIFSYKFSGSWKEKLSPSVLSQGSYSLSPAVSRHRDVTAITAVEDGGLDRTFYAGFQDGSIERITLIEDSADGRSAFSLKRHLVQAADGRDDLVESLSAIHDTSLSLTASGRATLSRLTSIPSVTSRIELNTRSWTAYLCGNASGPYAAFGTSSTTPLAVHSIREDQLCPQPTAILHTKSSLHQLPSSAVYGICQAPPASPWGSSPQMIISGWFDGKVRCYDLRCSSRGGPSSPVMTLSDPWSYESIYSISSGGGFSSCIAAGFARHSVVSFWDVRSPKAGWSVHAPGNDPSPVYSIILESSRLFGVTQSRPFVYDFGPEVSLSTYPSLPSARGVDGLKLMKGYSGPGFYVTTYLHNTCNDE</sequence>
<evidence type="ECO:0000313" key="4">
    <source>
        <dbReference type="Proteomes" id="UP000242287"/>
    </source>
</evidence>
<keyword evidence="4" id="KW-1185">Reference proteome</keyword>
<evidence type="ECO:0000259" key="2">
    <source>
        <dbReference type="PROSITE" id="PS50181"/>
    </source>
</evidence>
<feature type="domain" description="F-box" evidence="2">
    <location>
        <begin position="1"/>
        <end position="45"/>
    </location>
</feature>
<reference evidence="3 4" key="1">
    <citation type="submission" date="2014-02" db="EMBL/GenBank/DDBJ databases">
        <title>Transposable element dynamics among asymbiotic and ectomycorrhizal Amanita fungi.</title>
        <authorList>
            <consortium name="DOE Joint Genome Institute"/>
            <person name="Hess J."/>
            <person name="Skrede I."/>
            <person name="Wolfe B."/>
            <person name="LaButti K."/>
            <person name="Ohm R.A."/>
            <person name="Grigoriev I.V."/>
            <person name="Pringle A."/>
        </authorList>
    </citation>
    <scope>NUCLEOTIDE SEQUENCE [LARGE SCALE GENOMIC DNA]</scope>
    <source>
        <strain evidence="3 4">SKay4041</strain>
    </source>
</reference>
<proteinExistence type="predicted"/>
<dbReference type="SUPFAM" id="SSF50978">
    <property type="entry name" value="WD40 repeat-like"/>
    <property type="match status" value="1"/>
</dbReference>
<name>A0A2A9P0F6_9AGAR</name>